<feature type="domain" description="Amidohydrolase-related" evidence="2">
    <location>
        <begin position="4"/>
        <end position="274"/>
    </location>
</feature>
<dbReference type="OrthoDB" id="9787654at2"/>
<keyword evidence="4" id="KW-1185">Reference proteome</keyword>
<dbReference type="KEGG" id="mey:TM49_02500"/>
<dbReference type="HOGENOM" id="CLU_044590_3_2_5"/>
<reference evidence="3 4" key="1">
    <citation type="journal article" date="2015" name="Genome Announc.">
        <title>Complete genome sequence of Martelella endophytica YC6887, which has antifungal activity associated with a halophyte.</title>
        <authorList>
            <person name="Khan A."/>
            <person name="Khan H."/>
            <person name="Chung E.J."/>
            <person name="Hossain M.T."/>
            <person name="Chung Y.R."/>
        </authorList>
    </citation>
    <scope>NUCLEOTIDE SEQUENCE [LARGE SCALE GENOMIC DNA]</scope>
    <source>
        <strain evidence="3">YC6887</strain>
    </source>
</reference>
<dbReference type="STRING" id="1486262.TM49_02500"/>
<dbReference type="Gene3D" id="3.20.20.140">
    <property type="entry name" value="Metal-dependent hydrolases"/>
    <property type="match status" value="1"/>
</dbReference>
<dbReference type="InterPro" id="IPR032466">
    <property type="entry name" value="Metal_Hydrolase"/>
</dbReference>
<comment type="similarity">
    <text evidence="1">Belongs to the metallo-dependent hydrolases superfamily.</text>
</comment>
<name>A0A0D5LKS1_MAREN</name>
<evidence type="ECO:0000313" key="3">
    <source>
        <dbReference type="EMBL" id="AJY44809.1"/>
    </source>
</evidence>
<proteinExistence type="inferred from homology"/>
<gene>
    <name evidence="3" type="ORF">TM49_02500</name>
</gene>
<dbReference type="RefSeq" id="WP_045679395.1">
    <property type="nucleotide sequence ID" value="NZ_CP010803.1"/>
</dbReference>
<dbReference type="PATRIC" id="fig|1486262.3.peg.520"/>
<dbReference type="InterPro" id="IPR052350">
    <property type="entry name" value="Metallo-dep_Lactonases"/>
</dbReference>
<accession>A0A0D5LKS1</accession>
<dbReference type="Pfam" id="PF04909">
    <property type="entry name" value="Amidohydro_2"/>
    <property type="match status" value="1"/>
</dbReference>
<evidence type="ECO:0000256" key="1">
    <source>
        <dbReference type="ARBA" id="ARBA00038310"/>
    </source>
</evidence>
<dbReference type="EMBL" id="CP010803">
    <property type="protein sequence ID" value="AJY44809.1"/>
    <property type="molecule type" value="Genomic_DNA"/>
</dbReference>
<keyword evidence="3" id="KW-0378">Hydrolase</keyword>
<evidence type="ECO:0000313" key="4">
    <source>
        <dbReference type="Proteomes" id="UP000032611"/>
    </source>
</evidence>
<dbReference type="SUPFAM" id="SSF51556">
    <property type="entry name" value="Metallo-dependent hydrolases"/>
    <property type="match status" value="1"/>
</dbReference>
<sequence>MRIIDTHLHLVYKDRFSYPWLKDAPALDRQTTAEDYFARAKKLGIDMALHMEVDVAEKDMEAETAFIVGAHEKIAGAIAACRPESPDFAVYLERMAATPGLRGFRRVLHVVPDEVSQAPLFAENLRRLAGYGLTFDLCVSARQLPLAIDLARKCPEVQFVLDHCGVPDIENDAFSSWAEHIAECARLENVTAKISGVIAYAGADWSTEKLRPYISHVLDAFTFNRVVWGSDFPVCTIHASLEDWVASAKEIVSKATPEEQENLFSRNAMRVYRL</sequence>
<organism evidence="3 4">
    <name type="scientific">Martelella endophytica</name>
    <dbReference type="NCBI Taxonomy" id="1486262"/>
    <lineage>
        <taxon>Bacteria</taxon>
        <taxon>Pseudomonadati</taxon>
        <taxon>Pseudomonadota</taxon>
        <taxon>Alphaproteobacteria</taxon>
        <taxon>Hyphomicrobiales</taxon>
        <taxon>Aurantimonadaceae</taxon>
        <taxon>Martelella</taxon>
    </lineage>
</organism>
<dbReference type="AlphaFoldDB" id="A0A0D5LKS1"/>
<protein>
    <submittedName>
        <fullName evidence="3">Amidohydrolase</fullName>
    </submittedName>
</protein>
<dbReference type="PANTHER" id="PTHR43569">
    <property type="entry name" value="AMIDOHYDROLASE"/>
    <property type="match status" value="1"/>
</dbReference>
<evidence type="ECO:0000259" key="2">
    <source>
        <dbReference type="Pfam" id="PF04909"/>
    </source>
</evidence>
<dbReference type="Proteomes" id="UP000032611">
    <property type="component" value="Chromosome"/>
</dbReference>
<dbReference type="PANTHER" id="PTHR43569:SF2">
    <property type="entry name" value="AMIDOHYDROLASE-RELATED DOMAIN-CONTAINING PROTEIN"/>
    <property type="match status" value="1"/>
</dbReference>
<dbReference type="InterPro" id="IPR006680">
    <property type="entry name" value="Amidohydro-rel"/>
</dbReference>
<dbReference type="GO" id="GO:0016787">
    <property type="term" value="F:hydrolase activity"/>
    <property type="evidence" value="ECO:0007669"/>
    <property type="project" value="UniProtKB-KW"/>
</dbReference>